<evidence type="ECO:0000256" key="4">
    <source>
        <dbReference type="ARBA" id="ARBA00022827"/>
    </source>
</evidence>
<dbReference type="Pfam" id="PF05199">
    <property type="entry name" value="GMC_oxred_C"/>
    <property type="match status" value="1"/>
</dbReference>
<dbReference type="Gene3D" id="3.30.560.10">
    <property type="entry name" value="Glucose Oxidase, domain 3"/>
    <property type="match status" value="1"/>
</dbReference>
<keyword evidence="7" id="KW-1185">Reference proteome</keyword>
<gene>
    <name evidence="6" type="ORF">N5A92_06270</name>
</gene>
<evidence type="ECO:0000259" key="5">
    <source>
        <dbReference type="PROSITE" id="PS00624"/>
    </source>
</evidence>
<dbReference type="InterPro" id="IPR036188">
    <property type="entry name" value="FAD/NAD-bd_sf"/>
</dbReference>
<name>A0ABT2LLU7_9HYPH</name>
<dbReference type="SUPFAM" id="SSF54373">
    <property type="entry name" value="FAD-linked reductases, C-terminal domain"/>
    <property type="match status" value="1"/>
</dbReference>
<organism evidence="6 7">
    <name type="scientific">Chelativorans salis</name>
    <dbReference type="NCBI Taxonomy" id="2978478"/>
    <lineage>
        <taxon>Bacteria</taxon>
        <taxon>Pseudomonadati</taxon>
        <taxon>Pseudomonadota</taxon>
        <taxon>Alphaproteobacteria</taxon>
        <taxon>Hyphomicrobiales</taxon>
        <taxon>Phyllobacteriaceae</taxon>
        <taxon>Chelativorans</taxon>
    </lineage>
</organism>
<dbReference type="Proteomes" id="UP001320831">
    <property type="component" value="Unassembled WGS sequence"/>
</dbReference>
<accession>A0ABT2LLU7</accession>
<keyword evidence="4" id="KW-0274">FAD</keyword>
<dbReference type="InterPro" id="IPR007867">
    <property type="entry name" value="GMC_OxRtase_C"/>
</dbReference>
<evidence type="ECO:0000313" key="6">
    <source>
        <dbReference type="EMBL" id="MCT7374638.1"/>
    </source>
</evidence>
<evidence type="ECO:0000256" key="1">
    <source>
        <dbReference type="ARBA" id="ARBA00001974"/>
    </source>
</evidence>
<feature type="domain" description="Glucose-methanol-choline oxidoreductase N-terminal" evidence="5">
    <location>
        <begin position="261"/>
        <end position="275"/>
    </location>
</feature>
<dbReference type="InterPro" id="IPR012132">
    <property type="entry name" value="GMC_OxRdtase"/>
</dbReference>
<dbReference type="PROSITE" id="PS00624">
    <property type="entry name" value="GMC_OXRED_2"/>
    <property type="match status" value="1"/>
</dbReference>
<comment type="caution">
    <text evidence="6">The sequence shown here is derived from an EMBL/GenBank/DDBJ whole genome shotgun (WGS) entry which is preliminary data.</text>
</comment>
<proteinExistence type="inferred from homology"/>
<evidence type="ECO:0000256" key="3">
    <source>
        <dbReference type="ARBA" id="ARBA00022630"/>
    </source>
</evidence>
<reference evidence="6 7" key="1">
    <citation type="submission" date="2022-09" db="EMBL/GenBank/DDBJ databases">
        <title>Chelativorans salina sp. nov., a novel slightly halophilic bacterium isolated from a saline lake sediment enrichment.</title>
        <authorList>
            <person name="Gao L."/>
            <person name="Fang B.-Z."/>
            <person name="Li W.-J."/>
        </authorList>
    </citation>
    <scope>NUCLEOTIDE SEQUENCE [LARGE SCALE GENOMIC DNA]</scope>
    <source>
        <strain evidence="6 7">EGI FJ00035</strain>
    </source>
</reference>
<evidence type="ECO:0000313" key="7">
    <source>
        <dbReference type="Proteomes" id="UP001320831"/>
    </source>
</evidence>
<protein>
    <submittedName>
        <fullName evidence="6">GMC family oxidoreductase N-terminal domain-containing protein</fullName>
    </submittedName>
</protein>
<comment type="similarity">
    <text evidence="2">Belongs to the GMC oxidoreductase family.</text>
</comment>
<evidence type="ECO:0000256" key="2">
    <source>
        <dbReference type="ARBA" id="ARBA00010790"/>
    </source>
</evidence>
<dbReference type="SUPFAM" id="SSF51905">
    <property type="entry name" value="FAD/NAD(P)-binding domain"/>
    <property type="match status" value="1"/>
</dbReference>
<dbReference type="Pfam" id="PF00732">
    <property type="entry name" value="GMC_oxred_N"/>
    <property type="match status" value="1"/>
</dbReference>
<sequence>MLLQPRRLDGRYDYIIIGAGTAGCVLANRLTEDPGTNVLLLEAGGSDNYRWVHIPVGYLYCIGNPRTDWMMKTAAEPGLNSRSLVYPRGKVLGGCSSINGMIYMRGQASDYDRWRQMGNAGWGWDDVLPYFLKSEDHHAGAGPMHGARGEWKVSKQRLSWDILHAVQEGAREFGILPRADFNDGDNEGSGFFEVNQKAGVRWNTAKGFLRPAMKRPNLRVVTHAQTDGFIIEGRTVTGVRFRWKGRLHEAKADAEVLLAAGSINSPKILEHSGIGRPDLLRNLGIEMVHESPGVGENLQDHLQIRTVFRVSGAKTLNTMLGSPLGKARVALQYALSRTGPMSMAPSQFGMFTKSDPAMATPDLEYHVQPLSTDRLGDPLHPFPAITVSVCNLRPESVGSVHVRDTDPDKQPDIRLNYLSAESDKRVAVQSVRQARRIMTARALASYRPQEILPGPANESDEDLLARVGDIATTIFHPVGTCKMGQDSSAVVGADLRVHGVDRLRVIDASIMPVIVSGNTASPVVMIAEKAADMIRRPPIASRTAGPAS</sequence>
<dbReference type="Gene3D" id="3.50.50.60">
    <property type="entry name" value="FAD/NAD(P)-binding domain"/>
    <property type="match status" value="1"/>
</dbReference>
<dbReference type="PROSITE" id="PS51257">
    <property type="entry name" value="PROKAR_LIPOPROTEIN"/>
    <property type="match status" value="1"/>
</dbReference>
<comment type="cofactor">
    <cofactor evidence="1">
        <name>FAD</name>
        <dbReference type="ChEBI" id="CHEBI:57692"/>
    </cofactor>
</comment>
<dbReference type="PANTHER" id="PTHR11552">
    <property type="entry name" value="GLUCOSE-METHANOL-CHOLINE GMC OXIDOREDUCTASE"/>
    <property type="match status" value="1"/>
</dbReference>
<dbReference type="RefSeq" id="WP_260901127.1">
    <property type="nucleotide sequence ID" value="NZ_JAOCZP010000002.1"/>
</dbReference>
<dbReference type="InterPro" id="IPR000172">
    <property type="entry name" value="GMC_OxRdtase_N"/>
</dbReference>
<keyword evidence="3" id="KW-0285">Flavoprotein</keyword>
<dbReference type="PANTHER" id="PTHR11552:SF147">
    <property type="entry name" value="CHOLINE DEHYDROGENASE, MITOCHONDRIAL"/>
    <property type="match status" value="1"/>
</dbReference>
<dbReference type="EMBL" id="JAOCZP010000002">
    <property type="protein sequence ID" value="MCT7374638.1"/>
    <property type="molecule type" value="Genomic_DNA"/>
</dbReference>
<dbReference type="PIRSF" id="PIRSF000137">
    <property type="entry name" value="Alcohol_oxidase"/>
    <property type="match status" value="1"/>
</dbReference>